<keyword evidence="2" id="KW-1185">Reference proteome</keyword>
<proteinExistence type="predicted"/>
<sequence>MLFSKLATRQVSLRALRAVPQATSVSSMNQTPTPSRHFQTGHSFNRAHTEQVDKHQKLKYSVYDEDLRLFNDKLNSYSRVNQIRNTNMLTDLEQSMNIYTKLRSVNPFYPGDIARLLQTLHTSVRIARRDANKYKSQKKDNSDAIEKIKEYFLIIAEDMRNGVVQASFWGVIHLYTAFATMEIPQEGLNLWSALSDSKNSKCSKLMWSPVIIGSVIDLMTAVDAPFENIKQVYETSKATGGEASNIEQAMIGALIKNNMIGDALQLFTTMLKVYPDETYSLVRIHDRFVGDCDDIPTALRFFYEGIQKKTPYQATTHPSTVVRLMQRIWATESEPDFDLLENVWKSYIASTSPSMGEWMFNSTVNFYLKAFMEHYPEPTPEAVSRLKEVIQFYIKTRVNISPIFLNTVLSAVQPWADRDIVFTIISAFQIYHLPEDFVSCRIILNSLENIDVEQDYIISRWNKLVDAQKNSRNNNNQPVIQQLDLLALLRACYRPERELLFTSIFEDLLNRGQLTQKVIYEMKQSLHNNPRYSSKQEYFDKLLKKNFIEFKTNGVMEKHVPFN</sequence>
<protein>
    <submittedName>
        <fullName evidence="1">Similar to Saccharomyces cerevisiae YGL107C RMD9 Mitochondrial protein required for respiratory growth</fullName>
    </submittedName>
</protein>
<dbReference type="EMBL" id="CCBN010000011">
    <property type="protein sequence ID" value="CDO55446.1"/>
    <property type="molecule type" value="Genomic_DNA"/>
</dbReference>
<gene>
    <name evidence="1" type="ORF">BN980_GECA11s01341g</name>
</gene>
<dbReference type="Proteomes" id="UP000242525">
    <property type="component" value="Unassembled WGS sequence"/>
</dbReference>
<reference evidence="1" key="1">
    <citation type="submission" date="2014-03" db="EMBL/GenBank/DDBJ databases">
        <authorList>
            <person name="Casaregola S."/>
        </authorList>
    </citation>
    <scope>NUCLEOTIDE SEQUENCE [LARGE SCALE GENOMIC DNA]</scope>
    <source>
        <strain evidence="1">CLIB 918</strain>
    </source>
</reference>
<evidence type="ECO:0000313" key="1">
    <source>
        <dbReference type="EMBL" id="CDO55446.1"/>
    </source>
</evidence>
<name>A0A0J9XDL3_GEOCN</name>
<accession>A0A0J9XDL3</accession>
<evidence type="ECO:0000313" key="2">
    <source>
        <dbReference type="Proteomes" id="UP000242525"/>
    </source>
</evidence>
<dbReference type="OrthoDB" id="4081443at2759"/>
<dbReference type="STRING" id="1173061.A0A0J9XDL3"/>
<organism evidence="1 2">
    <name type="scientific">Geotrichum candidum</name>
    <name type="common">Oospora lactis</name>
    <name type="synonym">Dipodascus geotrichum</name>
    <dbReference type="NCBI Taxonomy" id="1173061"/>
    <lineage>
        <taxon>Eukaryota</taxon>
        <taxon>Fungi</taxon>
        <taxon>Dikarya</taxon>
        <taxon>Ascomycota</taxon>
        <taxon>Saccharomycotina</taxon>
        <taxon>Dipodascomycetes</taxon>
        <taxon>Dipodascales</taxon>
        <taxon>Dipodascaceae</taxon>
        <taxon>Geotrichum</taxon>
    </lineage>
</organism>
<dbReference type="AlphaFoldDB" id="A0A0J9XDL3"/>
<comment type="caution">
    <text evidence="1">The sequence shown here is derived from an EMBL/GenBank/DDBJ whole genome shotgun (WGS) entry which is preliminary data.</text>
</comment>